<organism evidence="3 4">
    <name type="scientific">Aequorivita xiaoshiensis</name>
    <dbReference type="NCBI Taxonomy" id="2874476"/>
    <lineage>
        <taxon>Bacteria</taxon>
        <taxon>Pseudomonadati</taxon>
        <taxon>Bacteroidota</taxon>
        <taxon>Flavobacteriia</taxon>
        <taxon>Flavobacteriales</taxon>
        <taxon>Flavobacteriaceae</taxon>
        <taxon>Aequorivita</taxon>
    </lineage>
</organism>
<sequence length="165" mass="19268">MLLKISSKNHFIAALSIFVLTTGHFILLVAFNFDFGIIMICFIGSLLFVIPGIYLHLEYWFINRHEKYIIRTDSISRFKNKKEEIYYSEDIKKIILYGSATLFEPWFHLSAMEQYHFAHVFLKNGKTLTITCLLTPRVDNALGILKGVRIEKKKGLFNSIFLHMN</sequence>
<evidence type="ECO:0000313" key="3">
    <source>
        <dbReference type="EMBL" id="MCG2431704.1"/>
    </source>
</evidence>
<keyword evidence="1" id="KW-0472">Membrane</keyword>
<dbReference type="EMBL" id="JAIRBB010000011">
    <property type="protein sequence ID" value="MCG2431704.1"/>
    <property type="molecule type" value="Genomic_DNA"/>
</dbReference>
<keyword evidence="4" id="KW-1185">Reference proteome</keyword>
<feature type="transmembrane region" description="Helical" evidence="1">
    <location>
        <begin position="37"/>
        <end position="57"/>
    </location>
</feature>
<dbReference type="InterPro" id="IPR058916">
    <property type="entry name" value="PH_40"/>
</dbReference>
<protein>
    <recommendedName>
        <fullName evidence="2">PH domain-containing protein</fullName>
    </recommendedName>
</protein>
<dbReference type="Pfam" id="PF26566">
    <property type="entry name" value="PH_40"/>
    <property type="match status" value="1"/>
</dbReference>
<keyword evidence="1" id="KW-1133">Transmembrane helix</keyword>
<evidence type="ECO:0000313" key="4">
    <source>
        <dbReference type="Proteomes" id="UP001139462"/>
    </source>
</evidence>
<keyword evidence="1" id="KW-0812">Transmembrane</keyword>
<evidence type="ECO:0000259" key="2">
    <source>
        <dbReference type="Pfam" id="PF26566"/>
    </source>
</evidence>
<feature type="transmembrane region" description="Helical" evidence="1">
    <location>
        <begin position="12"/>
        <end position="31"/>
    </location>
</feature>
<dbReference type="RefSeq" id="WP_237608790.1">
    <property type="nucleotide sequence ID" value="NZ_JAIRBB010000011.1"/>
</dbReference>
<comment type="caution">
    <text evidence="3">The sequence shown here is derived from an EMBL/GenBank/DDBJ whole genome shotgun (WGS) entry which is preliminary data.</text>
</comment>
<dbReference type="AlphaFoldDB" id="A0A9X1R3P9"/>
<accession>A0A9X1R3P9</accession>
<gene>
    <name evidence="3" type="ORF">K8344_11285</name>
</gene>
<proteinExistence type="predicted"/>
<reference evidence="3" key="1">
    <citation type="submission" date="2021-09" db="EMBL/GenBank/DDBJ databases">
        <title>Genome of Aequorivita sp. strain F64183.</title>
        <authorList>
            <person name="Wang Y."/>
        </authorList>
    </citation>
    <scope>NUCLEOTIDE SEQUENCE</scope>
    <source>
        <strain evidence="3">F64183</strain>
    </source>
</reference>
<evidence type="ECO:0000256" key="1">
    <source>
        <dbReference type="SAM" id="Phobius"/>
    </source>
</evidence>
<name>A0A9X1R3P9_9FLAO</name>
<dbReference type="Proteomes" id="UP001139462">
    <property type="component" value="Unassembled WGS sequence"/>
</dbReference>
<feature type="domain" description="PH" evidence="2">
    <location>
        <begin position="12"/>
        <end position="136"/>
    </location>
</feature>